<dbReference type="PANTHER" id="PTHR28304:SF2">
    <property type="entry name" value="PEROXISOMAL MEMBRANE PROTEIN PEX29"/>
    <property type="match status" value="1"/>
</dbReference>
<accession>A0A6A4II47</accession>
<keyword evidence="4 6" id="KW-0472">Membrane</keyword>
<dbReference type="EMBL" id="ML769389">
    <property type="protein sequence ID" value="KAE9408928.1"/>
    <property type="molecule type" value="Genomic_DNA"/>
</dbReference>
<dbReference type="AlphaFoldDB" id="A0A6A4II47"/>
<feature type="domain" description="TECPR1-like DysF" evidence="7">
    <location>
        <begin position="482"/>
        <end position="592"/>
    </location>
</feature>
<evidence type="ECO:0000259" key="7">
    <source>
        <dbReference type="Pfam" id="PF06398"/>
    </source>
</evidence>
<evidence type="ECO:0000256" key="2">
    <source>
        <dbReference type="ARBA" id="ARBA00022692"/>
    </source>
</evidence>
<feature type="region of interest" description="Disordered" evidence="5">
    <location>
        <begin position="39"/>
        <end position="58"/>
    </location>
</feature>
<keyword evidence="2 6" id="KW-0812">Transmembrane</keyword>
<feature type="compositionally biased region" description="Polar residues" evidence="5">
    <location>
        <begin position="84"/>
        <end position="98"/>
    </location>
</feature>
<evidence type="ECO:0000256" key="1">
    <source>
        <dbReference type="ARBA" id="ARBA00004141"/>
    </source>
</evidence>
<comment type="subcellular location">
    <subcellularLocation>
        <location evidence="1">Membrane</location>
        <topology evidence="1">Multi-pass membrane protein</topology>
    </subcellularLocation>
</comment>
<feature type="region of interest" description="Disordered" evidence="5">
    <location>
        <begin position="81"/>
        <end position="100"/>
    </location>
</feature>
<keyword evidence="9" id="KW-1185">Reference proteome</keyword>
<feature type="transmembrane region" description="Helical" evidence="6">
    <location>
        <begin position="273"/>
        <end position="295"/>
    </location>
</feature>
<dbReference type="InterPro" id="IPR010482">
    <property type="entry name" value="TECPR1-like_DysF"/>
</dbReference>
<dbReference type="PANTHER" id="PTHR28304">
    <property type="entry name" value="PEROXISOMAL MEMBRANE PROTEIN PEX29"/>
    <property type="match status" value="1"/>
</dbReference>
<name>A0A6A4II47_9AGAR</name>
<reference evidence="8" key="1">
    <citation type="journal article" date="2019" name="Environ. Microbiol.">
        <title>Fungal ecological strategies reflected in gene transcription - a case study of two litter decomposers.</title>
        <authorList>
            <person name="Barbi F."/>
            <person name="Kohler A."/>
            <person name="Barry K."/>
            <person name="Baskaran P."/>
            <person name="Daum C."/>
            <person name="Fauchery L."/>
            <person name="Ihrmark K."/>
            <person name="Kuo A."/>
            <person name="LaButti K."/>
            <person name="Lipzen A."/>
            <person name="Morin E."/>
            <person name="Grigoriev I.V."/>
            <person name="Henrissat B."/>
            <person name="Lindahl B."/>
            <person name="Martin F."/>
        </authorList>
    </citation>
    <scope>NUCLEOTIDE SEQUENCE</scope>
    <source>
        <strain evidence="8">JB14</strain>
    </source>
</reference>
<dbReference type="Proteomes" id="UP000799118">
    <property type="component" value="Unassembled WGS sequence"/>
</dbReference>
<dbReference type="Pfam" id="PF06398">
    <property type="entry name" value="Pex24p"/>
    <property type="match status" value="1"/>
</dbReference>
<feature type="compositionally biased region" description="Low complexity" evidence="5">
    <location>
        <begin position="45"/>
        <end position="57"/>
    </location>
</feature>
<evidence type="ECO:0000256" key="3">
    <source>
        <dbReference type="ARBA" id="ARBA00022989"/>
    </source>
</evidence>
<keyword evidence="3 6" id="KW-1133">Transmembrane helix</keyword>
<evidence type="ECO:0000256" key="5">
    <source>
        <dbReference type="SAM" id="MobiDB-lite"/>
    </source>
</evidence>
<dbReference type="InterPro" id="IPR052816">
    <property type="entry name" value="Peroxisomal_Membrane_PEX28-32"/>
</dbReference>
<proteinExistence type="predicted"/>
<sequence>MATLDYISVPSCASRLQNQPLPSAAEFRHAENDIRPAVKLRTTLPNSPSDSSDPTSPIKGFGTSSAFNLLPQMLLSSSLPVGSIPTSDSTSPNDSKSNPARKRLQKLQLEPIVLLSNRDPLSLQITTVNFKRFIERVGPGILATKTEIEEIFVLAKRLEGNWNLAGCIWLFCYFPRLVFILPHLVLIAIILATVHYPVYKPPPPPSPITAETPLPAPIAEDSVDWQANIQAIQNLMGAYADVHIATTPYLSHLSLSPNNPQISKPGPKSPYTLPLLTFLILTLPPSVFLVTSAYFPARLTCFICGAGPVLLLSPELRRWFSQAMSILSYLHLPLPDPVYPSIILPIPSPFRSLASRLFGLSLPHQLTIDPSSFSLARKRVKLRVQRLIDDNNLSDEVWNSEMREVELWENERLDPGANPMSPSSGSLISPTTSRIGSPTTYSKRLSVDESGAPAAPQTPARPPPLPMHQRSRSTFFGSTSLNGGWSKAHLRPNERSAWTRGRDGWSGVAGSGHENDGTVSNLTFSLAPCWEFVPTEGWRADLIGDWVKEKGDEGDPVLGADENGWVYTNDVWLVPANHVYSGAVTRRRRWVRRIWYNLSYQRVDR</sequence>
<feature type="compositionally biased region" description="Polar residues" evidence="5">
    <location>
        <begin position="420"/>
        <end position="443"/>
    </location>
</feature>
<feature type="transmembrane region" description="Helical" evidence="6">
    <location>
        <begin position="173"/>
        <end position="194"/>
    </location>
</feature>
<dbReference type="GO" id="GO:0005778">
    <property type="term" value="C:peroxisomal membrane"/>
    <property type="evidence" value="ECO:0007669"/>
    <property type="project" value="UniProtKB-ARBA"/>
</dbReference>
<gene>
    <name evidence="8" type="ORF">BT96DRAFT_1013085</name>
</gene>
<dbReference type="OrthoDB" id="74314at2759"/>
<evidence type="ECO:0000313" key="9">
    <source>
        <dbReference type="Proteomes" id="UP000799118"/>
    </source>
</evidence>
<protein>
    <recommendedName>
        <fullName evidence="7">TECPR1-like DysF domain-containing protein</fullName>
    </recommendedName>
</protein>
<feature type="region of interest" description="Disordered" evidence="5">
    <location>
        <begin position="413"/>
        <end position="473"/>
    </location>
</feature>
<dbReference type="GO" id="GO:0007031">
    <property type="term" value="P:peroxisome organization"/>
    <property type="evidence" value="ECO:0007669"/>
    <property type="project" value="TreeGrafter"/>
</dbReference>
<evidence type="ECO:0000313" key="8">
    <source>
        <dbReference type="EMBL" id="KAE9408928.1"/>
    </source>
</evidence>
<organism evidence="8 9">
    <name type="scientific">Gymnopus androsaceus JB14</name>
    <dbReference type="NCBI Taxonomy" id="1447944"/>
    <lineage>
        <taxon>Eukaryota</taxon>
        <taxon>Fungi</taxon>
        <taxon>Dikarya</taxon>
        <taxon>Basidiomycota</taxon>
        <taxon>Agaricomycotina</taxon>
        <taxon>Agaricomycetes</taxon>
        <taxon>Agaricomycetidae</taxon>
        <taxon>Agaricales</taxon>
        <taxon>Marasmiineae</taxon>
        <taxon>Omphalotaceae</taxon>
        <taxon>Gymnopus</taxon>
    </lineage>
</organism>
<evidence type="ECO:0000256" key="6">
    <source>
        <dbReference type="SAM" id="Phobius"/>
    </source>
</evidence>
<evidence type="ECO:0000256" key="4">
    <source>
        <dbReference type="ARBA" id="ARBA00023136"/>
    </source>
</evidence>